<keyword evidence="7" id="KW-0479">Metal-binding</keyword>
<comment type="function">
    <text evidence="7">Catalyzes the specific phosphorylation of the 3-hydroxyl group of shikimic acid using ATP as a cosubstrate.</text>
</comment>
<evidence type="ECO:0000256" key="5">
    <source>
        <dbReference type="ARBA" id="ARBA00022840"/>
    </source>
</evidence>
<dbReference type="CDD" id="cd00464">
    <property type="entry name" value="SK"/>
    <property type="match status" value="1"/>
</dbReference>
<keyword evidence="6 7" id="KW-0057">Aromatic amino acid biosynthesis</keyword>
<dbReference type="UniPathway" id="UPA00053">
    <property type="reaction ID" value="UER00088"/>
</dbReference>
<evidence type="ECO:0000256" key="6">
    <source>
        <dbReference type="ARBA" id="ARBA00023141"/>
    </source>
</evidence>
<comment type="catalytic activity">
    <reaction evidence="7">
        <text>shikimate + ATP = 3-phosphoshikimate + ADP + H(+)</text>
        <dbReference type="Rhea" id="RHEA:13121"/>
        <dbReference type="ChEBI" id="CHEBI:15378"/>
        <dbReference type="ChEBI" id="CHEBI:30616"/>
        <dbReference type="ChEBI" id="CHEBI:36208"/>
        <dbReference type="ChEBI" id="CHEBI:145989"/>
        <dbReference type="ChEBI" id="CHEBI:456216"/>
        <dbReference type="EC" id="2.7.1.71"/>
    </reaction>
</comment>
<dbReference type="InterPro" id="IPR027417">
    <property type="entry name" value="P-loop_NTPase"/>
</dbReference>
<dbReference type="EMBL" id="NRGR01000006">
    <property type="protein sequence ID" value="PCC40509.1"/>
    <property type="molecule type" value="Genomic_DNA"/>
</dbReference>
<sequence>MGAGKTSVGRVLAARLEVPFDDLDAMIVAEAGRPIPEIFRTEGEPGFRELEAQMLARALKTCRGVLALGGGAAMHPASRELLRGGPLVLLEISPELAAVRLGRGSGRPLLAGDADPMVRWRELALERDPVHQDLARWRIDAGRGSAAAVARGITDMMGQDLLAAPEKEDS</sequence>
<comment type="subcellular location">
    <subcellularLocation>
        <location evidence="7">Cytoplasm</location>
    </subcellularLocation>
</comment>
<keyword evidence="7" id="KW-0460">Magnesium</keyword>
<dbReference type="GO" id="GO:0000287">
    <property type="term" value="F:magnesium ion binding"/>
    <property type="evidence" value="ECO:0007669"/>
    <property type="project" value="UniProtKB-UniRule"/>
</dbReference>
<dbReference type="Pfam" id="PF01202">
    <property type="entry name" value="SKI"/>
    <property type="match status" value="1"/>
</dbReference>
<dbReference type="Gene3D" id="3.40.50.300">
    <property type="entry name" value="P-loop containing nucleotide triphosphate hydrolases"/>
    <property type="match status" value="1"/>
</dbReference>
<comment type="pathway">
    <text evidence="7">Metabolic intermediate biosynthesis; chorismate biosynthesis; chorismate from D-erythrose 4-phosphate and phosphoenolpyruvate: step 5/7.</text>
</comment>
<evidence type="ECO:0000313" key="9">
    <source>
        <dbReference type="Proteomes" id="UP000218598"/>
    </source>
</evidence>
<proteinExistence type="inferred from homology"/>
<feature type="binding site" evidence="7">
    <location>
        <position position="6"/>
    </location>
    <ligand>
        <name>Mg(2+)</name>
        <dbReference type="ChEBI" id="CHEBI:18420"/>
    </ligand>
</feature>
<keyword evidence="9" id="KW-1185">Reference proteome</keyword>
<dbReference type="GO" id="GO:0009073">
    <property type="term" value="P:aromatic amino acid family biosynthetic process"/>
    <property type="evidence" value="ECO:0007669"/>
    <property type="project" value="UniProtKB-KW"/>
</dbReference>
<feature type="binding site" evidence="7">
    <location>
        <position position="70"/>
    </location>
    <ligand>
        <name>substrate</name>
    </ligand>
</feature>
<comment type="subunit">
    <text evidence="7">Monomer.</text>
</comment>
<feature type="binding site" evidence="7">
    <location>
        <position position="107"/>
    </location>
    <ligand>
        <name>ATP</name>
        <dbReference type="ChEBI" id="CHEBI:30616"/>
    </ligand>
</feature>
<comment type="caution">
    <text evidence="7">Lacks conserved residue(s) required for the propagation of feature annotation.</text>
</comment>
<dbReference type="GO" id="GO:0004765">
    <property type="term" value="F:shikimate kinase activity"/>
    <property type="evidence" value="ECO:0007669"/>
    <property type="project" value="UniProtKB-UniRule"/>
</dbReference>
<keyword evidence="7" id="KW-0963">Cytoplasm</keyword>
<keyword evidence="5 7" id="KW-0067">ATP-binding</keyword>
<dbReference type="GO" id="GO:0009423">
    <property type="term" value="P:chorismate biosynthetic process"/>
    <property type="evidence" value="ECO:0007669"/>
    <property type="project" value="UniProtKB-UniRule"/>
</dbReference>
<dbReference type="AlphaFoldDB" id="A0A2A3YMR4"/>
<dbReference type="PANTHER" id="PTHR21087:SF16">
    <property type="entry name" value="SHIKIMATE KINASE 1, CHLOROPLASTIC"/>
    <property type="match status" value="1"/>
</dbReference>
<dbReference type="GO" id="GO:0008652">
    <property type="term" value="P:amino acid biosynthetic process"/>
    <property type="evidence" value="ECO:0007669"/>
    <property type="project" value="UniProtKB-KW"/>
</dbReference>
<dbReference type="GO" id="GO:0005524">
    <property type="term" value="F:ATP binding"/>
    <property type="evidence" value="ECO:0007669"/>
    <property type="project" value="UniProtKB-UniRule"/>
</dbReference>
<dbReference type="PRINTS" id="PR01100">
    <property type="entry name" value="SHIKIMTKNASE"/>
</dbReference>
<evidence type="ECO:0000313" key="8">
    <source>
        <dbReference type="EMBL" id="PCC40509.1"/>
    </source>
</evidence>
<comment type="similarity">
    <text evidence="7">Belongs to the shikimate kinase family.</text>
</comment>
<dbReference type="PANTHER" id="PTHR21087">
    <property type="entry name" value="SHIKIMATE KINASE"/>
    <property type="match status" value="1"/>
</dbReference>
<feature type="binding site" evidence="7">
    <location>
        <position position="48"/>
    </location>
    <ligand>
        <name>substrate</name>
    </ligand>
</feature>
<keyword evidence="4 7" id="KW-0418">Kinase</keyword>
<gene>
    <name evidence="7" type="primary">aroK</name>
    <name evidence="8" type="ORF">CIK66_03585</name>
</gene>
<feature type="binding site" evidence="7">
    <location>
        <begin position="2"/>
        <end position="7"/>
    </location>
    <ligand>
        <name>ATP</name>
        <dbReference type="ChEBI" id="CHEBI:30616"/>
    </ligand>
</feature>
<organism evidence="8 9">
    <name type="scientific">Brachybacterium alimentarium</name>
    <dbReference type="NCBI Taxonomy" id="47845"/>
    <lineage>
        <taxon>Bacteria</taxon>
        <taxon>Bacillati</taxon>
        <taxon>Actinomycetota</taxon>
        <taxon>Actinomycetes</taxon>
        <taxon>Micrococcales</taxon>
        <taxon>Dermabacteraceae</taxon>
        <taxon>Brachybacterium</taxon>
    </lineage>
</organism>
<comment type="caution">
    <text evidence="8">The sequence shown here is derived from an EMBL/GenBank/DDBJ whole genome shotgun (WGS) entry which is preliminary data.</text>
</comment>
<keyword evidence="3 7" id="KW-0547">Nucleotide-binding</keyword>
<evidence type="ECO:0000256" key="1">
    <source>
        <dbReference type="ARBA" id="ARBA00022605"/>
    </source>
</evidence>
<dbReference type="InterPro" id="IPR000623">
    <property type="entry name" value="Shikimate_kinase/TSH1"/>
</dbReference>
<evidence type="ECO:0000256" key="3">
    <source>
        <dbReference type="ARBA" id="ARBA00022741"/>
    </source>
</evidence>
<feature type="binding site" evidence="7">
    <location>
        <position position="24"/>
    </location>
    <ligand>
        <name>substrate</name>
    </ligand>
</feature>
<dbReference type="EC" id="2.7.1.71" evidence="7"/>
<dbReference type="GO" id="GO:0005829">
    <property type="term" value="C:cytosol"/>
    <property type="evidence" value="ECO:0007669"/>
    <property type="project" value="TreeGrafter"/>
</dbReference>
<dbReference type="Proteomes" id="UP000218598">
    <property type="component" value="Unassembled WGS sequence"/>
</dbReference>
<keyword evidence="1 7" id="KW-0028">Amino-acid biosynthesis</keyword>
<reference evidence="8 9" key="1">
    <citation type="journal article" date="2017" name="Elife">
        <title>Extensive horizontal gene transfer in cheese-associated bacteria.</title>
        <authorList>
            <person name="Bonham K.S."/>
            <person name="Wolfe B.E."/>
            <person name="Dutton R.J."/>
        </authorList>
    </citation>
    <scope>NUCLEOTIDE SEQUENCE [LARGE SCALE GENOMIC DNA]</scope>
    <source>
        <strain evidence="8 9">341_9</strain>
    </source>
</reference>
<name>A0A2A3YMR4_9MICO</name>
<dbReference type="HAMAP" id="MF_00109">
    <property type="entry name" value="Shikimate_kinase"/>
    <property type="match status" value="1"/>
</dbReference>
<accession>A0A2A3YMR4</accession>
<evidence type="ECO:0000256" key="4">
    <source>
        <dbReference type="ARBA" id="ARBA00022777"/>
    </source>
</evidence>
<feature type="binding site" evidence="7">
    <location>
        <position position="127"/>
    </location>
    <ligand>
        <name>substrate</name>
    </ligand>
</feature>
<evidence type="ECO:0000256" key="2">
    <source>
        <dbReference type="ARBA" id="ARBA00022679"/>
    </source>
</evidence>
<dbReference type="InterPro" id="IPR031322">
    <property type="entry name" value="Shikimate/glucono_kinase"/>
</dbReference>
<comment type="cofactor">
    <cofactor evidence="7">
        <name>Mg(2+)</name>
        <dbReference type="ChEBI" id="CHEBI:18420"/>
    </cofactor>
    <text evidence="7">Binds 1 Mg(2+) ion per subunit.</text>
</comment>
<keyword evidence="2 7" id="KW-0808">Transferase</keyword>
<dbReference type="OrthoDB" id="9800332at2"/>
<dbReference type="SUPFAM" id="SSF52540">
    <property type="entry name" value="P-loop containing nucleoside triphosphate hydrolases"/>
    <property type="match status" value="1"/>
</dbReference>
<protein>
    <recommendedName>
        <fullName evidence="7">Shikimate kinase</fullName>
        <shortName evidence="7">SK</shortName>
        <ecNumber evidence="7">2.7.1.71</ecNumber>
    </recommendedName>
</protein>
<evidence type="ECO:0000256" key="7">
    <source>
        <dbReference type="HAMAP-Rule" id="MF_00109"/>
    </source>
</evidence>